<keyword evidence="13" id="KW-1185">Reference proteome</keyword>
<evidence type="ECO:0000256" key="8">
    <source>
        <dbReference type="ARBA" id="ARBA00049041"/>
    </source>
</evidence>
<evidence type="ECO:0000256" key="10">
    <source>
        <dbReference type="ARBA" id="ARBA00093265"/>
    </source>
</evidence>
<keyword evidence="1" id="KW-0031">Aminopeptidase</keyword>
<protein>
    <recommendedName>
        <fullName evidence="5">Actin maturation protease</fullName>
    </recommendedName>
    <alternativeName>
        <fullName evidence="6">Actin aminopeptidase ACTMAP</fullName>
    </alternativeName>
</protein>
<proteinExistence type="inferred from homology"/>
<evidence type="ECO:0000256" key="1">
    <source>
        <dbReference type="ARBA" id="ARBA00022438"/>
    </source>
</evidence>
<evidence type="ECO:0000256" key="7">
    <source>
        <dbReference type="ARBA" id="ARBA00047999"/>
    </source>
</evidence>
<dbReference type="Pfam" id="PF21646">
    <property type="entry name" value="ACTMAP-like_C"/>
    <property type="match status" value="1"/>
</dbReference>
<keyword evidence="2" id="KW-0645">Protease</keyword>
<accession>A0ABN7SC34</accession>
<dbReference type="InterPro" id="IPR040043">
    <property type="entry name" value="ACTMAP"/>
</dbReference>
<comment type="catalytic activity">
    <reaction evidence="9">
        <text>N-terminal N(alpha)-acetyl-L-methionyl-L-aspartyl-[protein] + H2O = N-terminal L-aspartyl-[protein] + N-acetyl-L-methionine</text>
        <dbReference type="Rhea" id="RHEA:74571"/>
        <dbReference type="Rhea" id="RHEA-COMP:12669"/>
        <dbReference type="Rhea" id="RHEA-COMP:12693"/>
        <dbReference type="ChEBI" id="CHEBI:15377"/>
        <dbReference type="ChEBI" id="CHEBI:64720"/>
        <dbReference type="ChEBI" id="CHEBI:71670"/>
        <dbReference type="ChEBI" id="CHEBI:133063"/>
    </reaction>
    <physiologicalReaction direction="left-to-right" evidence="9">
        <dbReference type="Rhea" id="RHEA:74572"/>
    </physiologicalReaction>
</comment>
<evidence type="ECO:0000256" key="2">
    <source>
        <dbReference type="ARBA" id="ARBA00022670"/>
    </source>
</evidence>
<dbReference type="EMBL" id="OU015569">
    <property type="protein sequence ID" value="CAG5097704.1"/>
    <property type="molecule type" value="Genomic_DNA"/>
</dbReference>
<evidence type="ECO:0000256" key="6">
    <source>
        <dbReference type="ARBA" id="ARBA00034908"/>
    </source>
</evidence>
<reference evidence="12 13" key="1">
    <citation type="submission" date="2021-04" db="EMBL/GenBank/DDBJ databases">
        <authorList>
            <person name="Bliznina A."/>
        </authorList>
    </citation>
    <scope>NUCLEOTIDE SEQUENCE [LARGE SCALE GENOMIC DNA]</scope>
</reference>
<dbReference type="PANTHER" id="PTHR28631">
    <property type="entry name" value="UPF0692 PROTEIN C19ORF54"/>
    <property type="match status" value="1"/>
</dbReference>
<dbReference type="Proteomes" id="UP001158576">
    <property type="component" value="Chromosome XSR"/>
</dbReference>
<comment type="catalytic activity">
    <reaction evidence="10">
        <text>N-terminal N(alpha)-acetyl-L-methionyl-L-glutamyl-[protein] + H2O = N-terminal L-glutamyl-[protein] + N-acetyl-L-methionine</text>
        <dbReference type="Rhea" id="RHEA:74575"/>
        <dbReference type="Rhea" id="RHEA-COMP:12668"/>
        <dbReference type="Rhea" id="RHEA-COMP:12697"/>
        <dbReference type="ChEBI" id="CHEBI:15377"/>
        <dbReference type="ChEBI" id="CHEBI:64721"/>
        <dbReference type="ChEBI" id="CHEBI:71670"/>
        <dbReference type="ChEBI" id="CHEBI:133360"/>
    </reaction>
    <physiologicalReaction direction="left-to-right" evidence="10">
        <dbReference type="Rhea" id="RHEA:74576"/>
    </physiologicalReaction>
</comment>
<evidence type="ECO:0000256" key="4">
    <source>
        <dbReference type="ARBA" id="ARBA00034725"/>
    </source>
</evidence>
<evidence type="ECO:0000256" key="9">
    <source>
        <dbReference type="ARBA" id="ARBA00093241"/>
    </source>
</evidence>
<sequence length="343" mass="38619">MNTPHERLQAIKEQNAEAVRLRHKTPPGPPPPPMDWREPNKNPRMVKLRRFEPGRVPGSREKSEIEQVSLGEGEILLYSKELASSNAEDSILRKGGFSWISCNTSVESYLQGSKQPMCGLAASLMAAEAIRVPFAQNLDLEDFFEKAKERGYTKQGEMFEAQDLAKLIEEILLCETEVLQGPIDQYRRKILEHLAAGYPFLIPHDADHDHRPTKKNGEKSHWGIVTGFLVGAQIDTNQRGIVKTPGTKVKNHFFCKKWGKINKETKDAIFDVDPSENPLFLFAKQGRAPGLKIWSWESLAESNTQLFNFDTSRFPGDYILPAGGPAEGLNEKSILIRPRSNQS</sequence>
<comment type="similarity">
    <text evidence="4">Belongs to the ACTMAP family.</text>
</comment>
<name>A0ABN7SC34_OIKDI</name>
<keyword evidence="3" id="KW-0378">Hydrolase</keyword>
<evidence type="ECO:0000256" key="5">
    <source>
        <dbReference type="ARBA" id="ARBA00034848"/>
    </source>
</evidence>
<gene>
    <name evidence="12" type="ORF">OKIOD_LOCUS6753</name>
</gene>
<dbReference type="PANTHER" id="PTHR28631:SF1">
    <property type="entry name" value="ACTIN MATURATION PROTEASE"/>
    <property type="match status" value="1"/>
</dbReference>
<evidence type="ECO:0000256" key="11">
    <source>
        <dbReference type="SAM" id="MobiDB-lite"/>
    </source>
</evidence>
<comment type="catalytic activity">
    <reaction evidence="8">
        <text>N-terminal N(alpha)-acetyl-L-cysteinyl-L-aspartyl-[protein] + H2O = N-terminal L-aspartyl-[protein] + N-acetyl-L-cysteine</text>
        <dbReference type="Rhea" id="RHEA:74579"/>
        <dbReference type="Rhea" id="RHEA-COMP:12669"/>
        <dbReference type="Rhea" id="RHEA-COMP:18395"/>
        <dbReference type="ChEBI" id="CHEBI:15377"/>
        <dbReference type="ChEBI" id="CHEBI:64720"/>
        <dbReference type="ChEBI" id="CHEBI:78236"/>
        <dbReference type="ChEBI" id="CHEBI:193599"/>
    </reaction>
    <physiologicalReaction direction="left-to-right" evidence="8">
        <dbReference type="Rhea" id="RHEA:74580"/>
    </physiologicalReaction>
</comment>
<evidence type="ECO:0000256" key="3">
    <source>
        <dbReference type="ARBA" id="ARBA00022801"/>
    </source>
</evidence>
<feature type="region of interest" description="Disordered" evidence="11">
    <location>
        <begin position="16"/>
        <end position="43"/>
    </location>
</feature>
<organism evidence="12 13">
    <name type="scientific">Oikopleura dioica</name>
    <name type="common">Tunicate</name>
    <dbReference type="NCBI Taxonomy" id="34765"/>
    <lineage>
        <taxon>Eukaryota</taxon>
        <taxon>Metazoa</taxon>
        <taxon>Chordata</taxon>
        <taxon>Tunicata</taxon>
        <taxon>Appendicularia</taxon>
        <taxon>Copelata</taxon>
        <taxon>Oikopleuridae</taxon>
        <taxon>Oikopleura</taxon>
    </lineage>
</organism>
<evidence type="ECO:0000313" key="12">
    <source>
        <dbReference type="EMBL" id="CAG5097704.1"/>
    </source>
</evidence>
<evidence type="ECO:0000313" key="13">
    <source>
        <dbReference type="Proteomes" id="UP001158576"/>
    </source>
</evidence>
<comment type="catalytic activity">
    <reaction evidence="7">
        <text>N-terminal N(alpha)-acetyl-L-cysteinyl-L-glutamyl-[protein] + H2O = N-terminal L-glutamyl-[protein] + N-acetyl-L-cysteine</text>
        <dbReference type="Rhea" id="RHEA:74583"/>
        <dbReference type="Rhea" id="RHEA-COMP:12668"/>
        <dbReference type="Rhea" id="RHEA-COMP:18396"/>
        <dbReference type="ChEBI" id="CHEBI:15377"/>
        <dbReference type="ChEBI" id="CHEBI:64721"/>
        <dbReference type="ChEBI" id="CHEBI:78236"/>
        <dbReference type="ChEBI" id="CHEBI:193601"/>
    </reaction>
    <physiologicalReaction direction="left-to-right" evidence="7">
        <dbReference type="Rhea" id="RHEA:74584"/>
    </physiologicalReaction>
</comment>